<accession>A0A7J7JV86</accession>
<dbReference type="CDD" id="cd20379">
    <property type="entry name" value="Tudor_dTUD-like"/>
    <property type="match status" value="1"/>
</dbReference>
<evidence type="ECO:0000313" key="5">
    <source>
        <dbReference type="Proteomes" id="UP000593567"/>
    </source>
</evidence>
<dbReference type="Gene3D" id="4.10.60.10">
    <property type="entry name" value="Zinc finger, CCHC-type"/>
    <property type="match status" value="1"/>
</dbReference>
<feature type="domain" description="CCHC-type" evidence="3">
    <location>
        <begin position="834"/>
        <end position="850"/>
    </location>
</feature>
<feature type="compositionally biased region" description="Polar residues" evidence="2">
    <location>
        <begin position="601"/>
        <end position="621"/>
    </location>
</feature>
<protein>
    <recommendedName>
        <fullName evidence="3">CCHC-type domain-containing protein</fullName>
    </recommendedName>
</protein>
<dbReference type="PROSITE" id="PS50158">
    <property type="entry name" value="ZF_CCHC"/>
    <property type="match status" value="1"/>
</dbReference>
<feature type="compositionally biased region" description="Basic and acidic residues" evidence="2">
    <location>
        <begin position="671"/>
        <end position="680"/>
    </location>
</feature>
<dbReference type="OrthoDB" id="656261at2759"/>
<feature type="compositionally biased region" description="Low complexity" evidence="2">
    <location>
        <begin position="683"/>
        <end position="695"/>
    </location>
</feature>
<dbReference type="Gene3D" id="2.30.30.140">
    <property type="match status" value="1"/>
</dbReference>
<dbReference type="EMBL" id="VXIV02001786">
    <property type="protein sequence ID" value="KAF6029785.1"/>
    <property type="molecule type" value="Genomic_DNA"/>
</dbReference>
<keyword evidence="1" id="KW-0479">Metal-binding</keyword>
<feature type="compositionally biased region" description="Basic and acidic residues" evidence="2">
    <location>
        <begin position="747"/>
        <end position="760"/>
    </location>
</feature>
<evidence type="ECO:0000259" key="3">
    <source>
        <dbReference type="PROSITE" id="PS50158"/>
    </source>
</evidence>
<organism evidence="4 5">
    <name type="scientific">Bugula neritina</name>
    <name type="common">Brown bryozoan</name>
    <name type="synonym">Sertularia neritina</name>
    <dbReference type="NCBI Taxonomy" id="10212"/>
    <lineage>
        <taxon>Eukaryota</taxon>
        <taxon>Metazoa</taxon>
        <taxon>Spiralia</taxon>
        <taxon>Lophotrochozoa</taxon>
        <taxon>Bryozoa</taxon>
        <taxon>Gymnolaemata</taxon>
        <taxon>Cheilostomatida</taxon>
        <taxon>Flustrina</taxon>
        <taxon>Buguloidea</taxon>
        <taxon>Bugulidae</taxon>
        <taxon>Bugula</taxon>
    </lineage>
</organism>
<dbReference type="GO" id="GO:0003676">
    <property type="term" value="F:nucleic acid binding"/>
    <property type="evidence" value="ECO:0007669"/>
    <property type="project" value="InterPro"/>
</dbReference>
<feature type="compositionally biased region" description="Polar residues" evidence="2">
    <location>
        <begin position="562"/>
        <end position="574"/>
    </location>
</feature>
<feature type="region of interest" description="Disordered" evidence="2">
    <location>
        <begin position="636"/>
        <end position="707"/>
    </location>
</feature>
<feature type="compositionally biased region" description="Polar residues" evidence="2">
    <location>
        <begin position="497"/>
        <end position="520"/>
    </location>
</feature>
<dbReference type="InterPro" id="IPR036875">
    <property type="entry name" value="Znf_CCHC_sf"/>
</dbReference>
<keyword evidence="1" id="KW-0863">Zinc-finger</keyword>
<dbReference type="SMART" id="SM00343">
    <property type="entry name" value="ZnF_C2HC"/>
    <property type="match status" value="2"/>
</dbReference>
<evidence type="ECO:0000256" key="2">
    <source>
        <dbReference type="SAM" id="MobiDB-lite"/>
    </source>
</evidence>
<keyword evidence="5" id="KW-1185">Reference proteome</keyword>
<gene>
    <name evidence="4" type="ORF">EB796_011883</name>
</gene>
<dbReference type="SUPFAM" id="SSF63748">
    <property type="entry name" value="Tudor/PWWP/MBT"/>
    <property type="match status" value="1"/>
</dbReference>
<proteinExistence type="predicted"/>
<dbReference type="SUPFAM" id="SSF57756">
    <property type="entry name" value="Retrovirus zinc finger-like domains"/>
    <property type="match status" value="1"/>
</dbReference>
<comment type="caution">
    <text evidence="4">The sequence shown here is derived from an EMBL/GenBank/DDBJ whole genome shotgun (WGS) entry which is preliminary data.</text>
</comment>
<dbReference type="GO" id="GO:0008270">
    <property type="term" value="F:zinc ion binding"/>
    <property type="evidence" value="ECO:0007669"/>
    <property type="project" value="UniProtKB-KW"/>
</dbReference>
<feature type="region of interest" description="Disordered" evidence="2">
    <location>
        <begin position="550"/>
        <end position="574"/>
    </location>
</feature>
<reference evidence="4" key="1">
    <citation type="submission" date="2020-06" db="EMBL/GenBank/DDBJ databases">
        <title>Draft genome of Bugula neritina, a colonial animal packing powerful symbionts and potential medicines.</title>
        <authorList>
            <person name="Rayko M."/>
        </authorList>
    </citation>
    <scope>NUCLEOTIDE SEQUENCE [LARGE SCALE GENOMIC DNA]</scope>
    <source>
        <strain evidence="4">Kwan_BN1</strain>
    </source>
</reference>
<keyword evidence="1" id="KW-0862">Zinc</keyword>
<feature type="compositionally biased region" description="Polar residues" evidence="2">
    <location>
        <begin position="657"/>
        <end position="668"/>
    </location>
</feature>
<dbReference type="CDD" id="cd19757">
    <property type="entry name" value="Bbox1"/>
    <property type="match status" value="1"/>
</dbReference>
<dbReference type="AlphaFoldDB" id="A0A7J7JV86"/>
<dbReference type="InterPro" id="IPR001878">
    <property type="entry name" value="Znf_CCHC"/>
</dbReference>
<feature type="region of interest" description="Disordered" evidence="2">
    <location>
        <begin position="588"/>
        <end position="621"/>
    </location>
</feature>
<feature type="region of interest" description="Disordered" evidence="2">
    <location>
        <begin position="745"/>
        <end position="792"/>
    </location>
</feature>
<name>A0A7J7JV86_BUGNE</name>
<dbReference type="Proteomes" id="UP000593567">
    <property type="component" value="Unassembled WGS sequence"/>
</dbReference>
<evidence type="ECO:0000313" key="4">
    <source>
        <dbReference type="EMBL" id="KAF6029785.1"/>
    </source>
</evidence>
<sequence>MDEVEQSQSESQTQSENQTQCHSICSCCQIEKATRVCFHCDPTGEAPVYMCGRCNERVHFGPMSLTHHVKSLVNMRMQEELLEKHKDWLSKRRENSQQCLEQLQGYVNDLEKQKSIDLSIMNSSFESVKNAIINKKRELTALIVAHYDQLRPALNKTVRECTNHINAMNPMVEFDAESIKDMLPMLQDGHKVEFSSQWNPDAVVKEIMNCQLKPIRTEITDKMVTDLTLAPGDIVECYSNPMDRDGIFWLRLCVSSEYTSPLYQLAFKCRENLLLGKVKLYSDYPNDLHTGMVVMINHPEDGVWCRAIVLDPCVKDRVSSSGKLIALVVIADTGHKVEVPHSKLAACTSDDLKMPFTLSVLCTLKTNLNLAMIPDGSKFVHKKHSHLTVPLWYVELVDAKDSSILVNQMVEKSRLDHTMTVQGPMTSKDIRVKTGEIKSSKIEICHNVTNNSGPATVLSDPNAPSSSGDLNIPQSPVHLSQLTVNASLPFGNNLQSTASTLTTSHNNPVPSTSVTPSLEMSSPSSASVPPPAVNKELPDFSLSLPDAMQTTKEHTTEGGIETCQTSELKSPNTSGLSQFNSIAATSGADEASKVGNDPKQCLTSSPISALSSPPDNLSSISKESSGIATFESSNVTDEITTPSPVATHRNDGDKNESYISSGGSVSDQANEEQRIMKPGDSKPSSIVDDSVISSSPEKKIPTESSSRGKICNVGVDQKAIRSYLASASRPVSGFAPISCILQNSNDLRGDKENTPVKSKETNSVISVPTSSSTTDEGPKSMVNSGRGDGVLPSNISKLRGTISKVEPESGWQEGMLKFTDSEKDFTRSSQKSGRRCYFCGEPSHFVKDCPHKSCSLCNSTAHKNVNCDKARKAYYEGGCPYCFSAHHNMKYSSEHCKPSEKIDFSFLHSWQTYRNKRGPKRNKVAMKGCGEQRLK</sequence>
<feature type="region of interest" description="Disordered" evidence="2">
    <location>
        <begin position="497"/>
        <end position="538"/>
    </location>
</feature>
<feature type="compositionally biased region" description="Low complexity" evidence="2">
    <location>
        <begin position="761"/>
        <end position="774"/>
    </location>
</feature>
<evidence type="ECO:0000256" key="1">
    <source>
        <dbReference type="PROSITE-ProRule" id="PRU00047"/>
    </source>
</evidence>